<dbReference type="AlphaFoldDB" id="A0A2P2MXD1"/>
<dbReference type="PANTHER" id="PTHR10288">
    <property type="entry name" value="KH DOMAIN CONTAINING RNA BINDING PROTEIN"/>
    <property type="match status" value="1"/>
</dbReference>
<feature type="compositionally biased region" description="Polar residues" evidence="2">
    <location>
        <begin position="152"/>
        <end position="163"/>
    </location>
</feature>
<dbReference type="GO" id="GO:0003723">
    <property type="term" value="F:RNA binding"/>
    <property type="evidence" value="ECO:0007669"/>
    <property type="project" value="UniProtKB-UniRule"/>
</dbReference>
<dbReference type="Gene3D" id="3.30.1370.10">
    <property type="entry name" value="K Homology domain, type 1"/>
    <property type="match status" value="1"/>
</dbReference>
<feature type="region of interest" description="Disordered" evidence="2">
    <location>
        <begin position="53"/>
        <end position="192"/>
    </location>
</feature>
<name>A0A2P2MXD1_RHIMU</name>
<dbReference type="InterPro" id="IPR004088">
    <property type="entry name" value="KH_dom_type_1"/>
</dbReference>
<evidence type="ECO:0000259" key="3">
    <source>
        <dbReference type="Pfam" id="PF00013"/>
    </source>
</evidence>
<evidence type="ECO:0000313" key="4">
    <source>
        <dbReference type="EMBL" id="MBX34880.1"/>
    </source>
</evidence>
<feature type="domain" description="K Homology" evidence="3">
    <location>
        <begin position="195"/>
        <end position="257"/>
    </location>
</feature>
<dbReference type="Pfam" id="PF00013">
    <property type="entry name" value="KH_1"/>
    <property type="match status" value="1"/>
</dbReference>
<keyword evidence="1" id="KW-0694">RNA-binding</keyword>
<dbReference type="InterPro" id="IPR036612">
    <property type="entry name" value="KH_dom_type_1_sf"/>
</dbReference>
<dbReference type="PROSITE" id="PS50084">
    <property type="entry name" value="KH_TYPE_1"/>
    <property type="match status" value="1"/>
</dbReference>
<reference evidence="4" key="1">
    <citation type="submission" date="2018-02" db="EMBL/GenBank/DDBJ databases">
        <title>Rhizophora mucronata_Transcriptome.</title>
        <authorList>
            <person name="Meera S.P."/>
            <person name="Sreeshan A."/>
            <person name="Augustine A."/>
        </authorList>
    </citation>
    <scope>NUCLEOTIDE SEQUENCE</scope>
    <source>
        <tissue evidence="4">Leaf</tissue>
    </source>
</reference>
<protein>
    <submittedName>
        <fullName evidence="4">KH domain-containing protein</fullName>
    </submittedName>
</protein>
<organism evidence="4">
    <name type="scientific">Rhizophora mucronata</name>
    <name type="common">Asiatic mangrove</name>
    <dbReference type="NCBI Taxonomy" id="61149"/>
    <lineage>
        <taxon>Eukaryota</taxon>
        <taxon>Viridiplantae</taxon>
        <taxon>Streptophyta</taxon>
        <taxon>Embryophyta</taxon>
        <taxon>Tracheophyta</taxon>
        <taxon>Spermatophyta</taxon>
        <taxon>Magnoliopsida</taxon>
        <taxon>eudicotyledons</taxon>
        <taxon>Gunneridae</taxon>
        <taxon>Pentapetalae</taxon>
        <taxon>rosids</taxon>
        <taxon>fabids</taxon>
        <taxon>Malpighiales</taxon>
        <taxon>Rhizophoraceae</taxon>
        <taxon>Rhizophora</taxon>
    </lineage>
</organism>
<sequence length="268" mass="28971">MRQVTGTSICIFPKEEAAKYGFQNDEVVQVVGSLPSVQDALYHITGRLREKIFPTKPPFSGTAAPPYPPPFPEMHPPHFRPRLNPNSSSPYPSPAGPFHGIDRSAVPSHSHDHQPSFSYGMDHIGPPNLDRGPYPYNGERPGHGPPFERSPRSWTPQPFSSGNPMAGADPGSGLAIRNGPQGSGNQAPSLPSKPVEIVIPQKLLTYVHGEYESNLIHIRQISGANVHVYDPTPGVVDGVVVISGAPDQIRSAQILVHAFIFHGKTNSN</sequence>
<accession>A0A2P2MXD1</accession>
<dbReference type="SUPFAM" id="SSF54791">
    <property type="entry name" value="Eukaryotic type KH-domain (KH-domain type I)"/>
    <property type="match status" value="1"/>
</dbReference>
<evidence type="ECO:0000256" key="2">
    <source>
        <dbReference type="SAM" id="MobiDB-lite"/>
    </source>
</evidence>
<dbReference type="EMBL" id="GGEC01054396">
    <property type="protein sequence ID" value="MBX34880.1"/>
    <property type="molecule type" value="Transcribed_RNA"/>
</dbReference>
<evidence type="ECO:0000256" key="1">
    <source>
        <dbReference type="PROSITE-ProRule" id="PRU00117"/>
    </source>
</evidence>
<proteinExistence type="predicted"/>
<feature type="compositionally biased region" description="Pro residues" evidence="2">
    <location>
        <begin position="65"/>
        <end position="74"/>
    </location>
</feature>